<dbReference type="GO" id="GO:0005524">
    <property type="term" value="F:ATP binding"/>
    <property type="evidence" value="ECO:0007669"/>
    <property type="project" value="UniProtKB-UniRule"/>
</dbReference>
<dbReference type="InterPro" id="IPR035014">
    <property type="entry name" value="STKc_cGK"/>
</dbReference>
<organism evidence="10 11">
    <name type="scientific">Albula goreensis</name>
    <dbReference type="NCBI Taxonomy" id="1534307"/>
    <lineage>
        <taxon>Eukaryota</taxon>
        <taxon>Metazoa</taxon>
        <taxon>Chordata</taxon>
        <taxon>Craniata</taxon>
        <taxon>Vertebrata</taxon>
        <taxon>Euteleostomi</taxon>
        <taxon>Actinopterygii</taxon>
        <taxon>Neopterygii</taxon>
        <taxon>Teleostei</taxon>
        <taxon>Albuliformes</taxon>
        <taxon>Albulidae</taxon>
        <taxon>Albula</taxon>
    </lineage>
</organism>
<dbReference type="FunFam" id="3.30.200.20:FF:000005">
    <property type="entry name" value="cAMP-dependent protein kinase catalytic subunit"/>
    <property type="match status" value="1"/>
</dbReference>
<evidence type="ECO:0000259" key="9">
    <source>
        <dbReference type="PROSITE" id="PS51285"/>
    </source>
</evidence>
<keyword evidence="2" id="KW-0808">Transferase</keyword>
<dbReference type="InterPro" id="IPR000719">
    <property type="entry name" value="Prot_kinase_dom"/>
</dbReference>
<evidence type="ECO:0000256" key="2">
    <source>
        <dbReference type="ARBA" id="ARBA00022679"/>
    </source>
</evidence>
<dbReference type="InterPro" id="IPR000961">
    <property type="entry name" value="AGC-kinase_C"/>
</dbReference>
<keyword evidence="11" id="KW-1185">Reference proteome</keyword>
<keyword evidence="5 6" id="KW-0067">ATP-binding</keyword>
<dbReference type="CDD" id="cd05572">
    <property type="entry name" value="STKc_cGK"/>
    <property type="match status" value="1"/>
</dbReference>
<keyword evidence="4" id="KW-0418">Kinase</keyword>
<dbReference type="SUPFAM" id="SSF56112">
    <property type="entry name" value="Protein kinase-like (PK-like)"/>
    <property type="match status" value="1"/>
</dbReference>
<evidence type="ECO:0000256" key="4">
    <source>
        <dbReference type="ARBA" id="ARBA00022777"/>
    </source>
</evidence>
<dbReference type="InterPro" id="IPR008271">
    <property type="entry name" value="Ser/Thr_kinase_AS"/>
</dbReference>
<dbReference type="Proteomes" id="UP000829720">
    <property type="component" value="Unassembled WGS sequence"/>
</dbReference>
<dbReference type="PROSITE" id="PS00107">
    <property type="entry name" value="PROTEIN_KINASE_ATP"/>
    <property type="match status" value="1"/>
</dbReference>
<reference evidence="10" key="1">
    <citation type="submission" date="2021-01" db="EMBL/GenBank/DDBJ databases">
        <authorList>
            <person name="Zahm M."/>
            <person name="Roques C."/>
            <person name="Cabau C."/>
            <person name="Klopp C."/>
            <person name="Donnadieu C."/>
            <person name="Jouanno E."/>
            <person name="Lampietro C."/>
            <person name="Louis A."/>
            <person name="Herpin A."/>
            <person name="Echchiki A."/>
            <person name="Berthelot C."/>
            <person name="Parey E."/>
            <person name="Roest-Crollius H."/>
            <person name="Braasch I."/>
            <person name="Postlethwait J."/>
            <person name="Bobe J."/>
            <person name="Montfort J."/>
            <person name="Bouchez O."/>
            <person name="Begum T."/>
            <person name="Mejri S."/>
            <person name="Adams A."/>
            <person name="Chen W.-J."/>
            <person name="Guiguen Y."/>
        </authorList>
    </citation>
    <scope>NUCLEOTIDE SEQUENCE</scope>
    <source>
        <tissue evidence="10">Blood</tissue>
    </source>
</reference>
<evidence type="ECO:0000256" key="7">
    <source>
        <dbReference type="RuleBase" id="RU000304"/>
    </source>
</evidence>
<evidence type="ECO:0008006" key="12">
    <source>
        <dbReference type="Google" id="ProtNLM"/>
    </source>
</evidence>
<dbReference type="PROSITE" id="PS50011">
    <property type="entry name" value="PROTEIN_KINASE_DOM"/>
    <property type="match status" value="1"/>
</dbReference>
<feature type="domain" description="AGC-kinase C-terminal" evidence="9">
    <location>
        <begin position="277"/>
        <end position="327"/>
    </location>
</feature>
<comment type="caution">
    <text evidence="10">The sequence shown here is derived from an EMBL/GenBank/DDBJ whole genome shotgun (WGS) entry which is preliminary data.</text>
</comment>
<dbReference type="Pfam" id="PF00069">
    <property type="entry name" value="Pkinase"/>
    <property type="match status" value="1"/>
</dbReference>
<evidence type="ECO:0000256" key="5">
    <source>
        <dbReference type="ARBA" id="ARBA00022840"/>
    </source>
</evidence>
<sequence length="327" mass="37239">MILLFSSSLAKAPVPLADASPEGRELQRLREKVSHLSVSSPFQHLQVVATLGMGGFGRVELVKLKDEDTTFALKCIKKKHIVDTRQQEHIYSEKNILQQTHSRFIVRLFRTFRDAKYVYMLLEACLGGELWSTLRDMSFFEESTARFCIGCVLEAFDYLHGRGVVYRDLKPENLLLDSQGYVKMADFGFAKKIGLGKKTWTFCGTPEYVAPEVIMNKGHDFGADCWSLGILIFELLTGSPPFSGSDPIKITPWLNPAERLGNKKNGIIEIKKHKWFQGFNWEGLRCQKLPSPLKRELKGPLDHSHFDIFPPELEEPPDELSGWDNDF</sequence>
<name>A0A8T3DAX2_9TELE</name>
<dbReference type="AlphaFoldDB" id="A0A8T3DAX2"/>
<evidence type="ECO:0000256" key="1">
    <source>
        <dbReference type="ARBA" id="ARBA00022527"/>
    </source>
</evidence>
<evidence type="ECO:0000313" key="11">
    <source>
        <dbReference type="Proteomes" id="UP000829720"/>
    </source>
</evidence>
<dbReference type="Gene3D" id="3.30.200.20">
    <property type="entry name" value="Phosphorylase Kinase, domain 1"/>
    <property type="match status" value="2"/>
</dbReference>
<evidence type="ECO:0000259" key="8">
    <source>
        <dbReference type="PROSITE" id="PS50011"/>
    </source>
</evidence>
<accession>A0A8T3DAX2</accession>
<proteinExistence type="inferred from homology"/>
<dbReference type="PROSITE" id="PS51285">
    <property type="entry name" value="AGC_KINASE_CTER"/>
    <property type="match status" value="1"/>
</dbReference>
<feature type="domain" description="Protein kinase" evidence="8">
    <location>
        <begin position="45"/>
        <end position="327"/>
    </location>
</feature>
<comment type="similarity">
    <text evidence="7">Belongs to the protein kinase superfamily.</text>
</comment>
<dbReference type="InterPro" id="IPR011009">
    <property type="entry name" value="Kinase-like_dom_sf"/>
</dbReference>
<dbReference type="EMBL" id="JAERUA010000010">
    <property type="protein sequence ID" value="KAI1894383.1"/>
    <property type="molecule type" value="Genomic_DNA"/>
</dbReference>
<evidence type="ECO:0000256" key="3">
    <source>
        <dbReference type="ARBA" id="ARBA00022741"/>
    </source>
</evidence>
<gene>
    <name evidence="10" type="ORF">AGOR_G00115250</name>
</gene>
<dbReference type="SMART" id="SM00220">
    <property type="entry name" value="S_TKc"/>
    <property type="match status" value="1"/>
</dbReference>
<dbReference type="PANTHER" id="PTHR24353:SF155">
    <property type="match status" value="1"/>
</dbReference>
<evidence type="ECO:0000256" key="6">
    <source>
        <dbReference type="PROSITE-ProRule" id="PRU10141"/>
    </source>
</evidence>
<keyword evidence="1 7" id="KW-0723">Serine/threonine-protein kinase</keyword>
<dbReference type="Gene3D" id="1.10.510.10">
    <property type="entry name" value="Transferase(Phosphotransferase) domain 1"/>
    <property type="match status" value="2"/>
</dbReference>
<feature type="binding site" evidence="6">
    <location>
        <position position="78"/>
    </location>
    <ligand>
        <name>ATP</name>
        <dbReference type="ChEBI" id="CHEBI:30616"/>
    </ligand>
</feature>
<dbReference type="InterPro" id="IPR017441">
    <property type="entry name" value="Protein_kinase_ATP_BS"/>
</dbReference>
<protein>
    <recommendedName>
        <fullName evidence="12">cGMP-dependent protein kinase</fullName>
    </recommendedName>
</protein>
<keyword evidence="3 6" id="KW-0547">Nucleotide-binding</keyword>
<dbReference type="PROSITE" id="PS00108">
    <property type="entry name" value="PROTEIN_KINASE_ST"/>
    <property type="match status" value="1"/>
</dbReference>
<dbReference type="PANTHER" id="PTHR24353">
    <property type="entry name" value="CYCLIC NUCLEOTIDE-DEPENDENT PROTEIN KINASE"/>
    <property type="match status" value="1"/>
</dbReference>
<dbReference type="GO" id="GO:0004692">
    <property type="term" value="F:cGMP-dependent protein kinase activity"/>
    <property type="evidence" value="ECO:0007669"/>
    <property type="project" value="InterPro"/>
</dbReference>
<dbReference type="SMART" id="SM00133">
    <property type="entry name" value="S_TK_X"/>
    <property type="match status" value="1"/>
</dbReference>
<dbReference type="OrthoDB" id="63267at2759"/>
<evidence type="ECO:0000313" key="10">
    <source>
        <dbReference type="EMBL" id="KAI1894383.1"/>
    </source>
</evidence>